<evidence type="ECO:0000256" key="7">
    <source>
        <dbReference type="SAM" id="Phobius"/>
    </source>
</evidence>
<evidence type="ECO:0000256" key="4">
    <source>
        <dbReference type="ARBA" id="ARBA00022989"/>
    </source>
</evidence>
<dbReference type="Pfam" id="PF10271">
    <property type="entry name" value="Tmp39"/>
    <property type="match status" value="1"/>
</dbReference>
<name>A0A1W0A5X4_9STRA</name>
<feature type="region of interest" description="Disordered" evidence="6">
    <location>
        <begin position="1"/>
        <end position="53"/>
    </location>
</feature>
<feature type="transmembrane region" description="Helical" evidence="7">
    <location>
        <begin position="317"/>
        <end position="337"/>
    </location>
</feature>
<feature type="transmembrane region" description="Helical" evidence="7">
    <location>
        <begin position="352"/>
        <end position="371"/>
    </location>
</feature>
<feature type="transmembrane region" description="Helical" evidence="7">
    <location>
        <begin position="116"/>
        <end position="136"/>
    </location>
</feature>
<evidence type="ECO:0000256" key="5">
    <source>
        <dbReference type="ARBA" id="ARBA00023136"/>
    </source>
</evidence>
<dbReference type="AlphaFoldDB" id="A0A1W0A5X4"/>
<feature type="transmembrane region" description="Helical" evidence="7">
    <location>
        <begin position="157"/>
        <end position="175"/>
    </location>
</feature>
<proteinExistence type="inferred from homology"/>
<reference evidence="8 9" key="1">
    <citation type="journal article" date="2014" name="Genome Biol. Evol.">
        <title>The secreted proteins of Achlya hypogyna and Thraustotheca clavata identify the ancestral oomycete secretome and reveal gene acquisitions by horizontal gene transfer.</title>
        <authorList>
            <person name="Misner I."/>
            <person name="Blouin N."/>
            <person name="Leonard G."/>
            <person name="Richards T.A."/>
            <person name="Lane C.E."/>
        </authorList>
    </citation>
    <scope>NUCLEOTIDE SEQUENCE [LARGE SCALE GENOMIC DNA]</scope>
    <source>
        <strain evidence="8 9">ATCC 34112</strain>
    </source>
</reference>
<evidence type="ECO:0000256" key="2">
    <source>
        <dbReference type="ARBA" id="ARBA00010737"/>
    </source>
</evidence>
<feature type="transmembrane region" description="Helical" evidence="7">
    <location>
        <begin position="90"/>
        <end position="110"/>
    </location>
</feature>
<feature type="compositionally biased region" description="Polar residues" evidence="6">
    <location>
        <begin position="1"/>
        <end position="22"/>
    </location>
</feature>
<evidence type="ECO:0000256" key="1">
    <source>
        <dbReference type="ARBA" id="ARBA00004141"/>
    </source>
</evidence>
<comment type="caution">
    <text evidence="8">The sequence shown here is derived from an EMBL/GenBank/DDBJ whole genome shotgun (WGS) entry which is preliminary data.</text>
</comment>
<keyword evidence="4 7" id="KW-1133">Transmembrane helix</keyword>
<dbReference type="EMBL" id="JNBS01000433">
    <property type="protein sequence ID" value="OQS05655.1"/>
    <property type="molecule type" value="Genomic_DNA"/>
</dbReference>
<organism evidence="8 9">
    <name type="scientific">Thraustotheca clavata</name>
    <dbReference type="NCBI Taxonomy" id="74557"/>
    <lineage>
        <taxon>Eukaryota</taxon>
        <taxon>Sar</taxon>
        <taxon>Stramenopiles</taxon>
        <taxon>Oomycota</taxon>
        <taxon>Saprolegniomycetes</taxon>
        <taxon>Saprolegniales</taxon>
        <taxon>Achlyaceae</taxon>
        <taxon>Thraustotheca</taxon>
    </lineage>
</organism>
<accession>A0A1W0A5X4</accession>
<evidence type="ECO:0000313" key="8">
    <source>
        <dbReference type="EMBL" id="OQS05655.1"/>
    </source>
</evidence>
<dbReference type="PANTHER" id="PTHR38894">
    <property type="entry name" value="TRANSMEMBRANE PROTEIN"/>
    <property type="match status" value="1"/>
</dbReference>
<dbReference type="PANTHER" id="PTHR38894:SF1">
    <property type="entry name" value="TRANSMEMBRANE PROTEIN"/>
    <property type="match status" value="1"/>
</dbReference>
<comment type="similarity">
    <text evidence="2">Belongs to the TMEM39 family.</text>
</comment>
<feature type="transmembrane region" description="Helical" evidence="7">
    <location>
        <begin position="451"/>
        <end position="472"/>
    </location>
</feature>
<feature type="transmembrane region" description="Helical" evidence="7">
    <location>
        <begin position="478"/>
        <end position="500"/>
    </location>
</feature>
<sequence>MMPMETATTHPPSTKATVNATVPTAAEYGKLPPLNPDDLKPPPPPPSAAAKATTSDEAMSLGEVWGEIKGKLSEAVMGSSVSGILSVTRMFNLVLAALMITICVLEMINSPNFSSAVSNIMAVVYTIAFALILVAYETRTQSFDEFLRANYGFMYNPWGRCLFLAMISIFPFGMFSPYGWMLSIAGFINAYFNYFVITKHPSFTRGVPDYVPPSVDNTLYHEYRFSFIIFASIWVGRGFHYAQYLKKFGPRGILSHVPPPVSLFKMNFVLSTMLLASLTCLIATSNDYINLCCTIFLPCLLSVLTDGFREHARYRTAIAFFHALESAYFASIATLLLDRNPYLIYDLPSTRAVIMTAFFNNILGFFARYFIEHYTLHQILAHELYGWKAIELKDNSSLAVWEHGKQYKQNSLVVHKGKAWEACGNPPNNQSEPGSLWHQVYIVIWLKPFRILTFLMVLQMCHVIIAAIYSFFSNSWVILGAMAFINADFMQLLHSIRFAILGKTVRNVMLTKSTAEALPATLQTVMDPNAIANQTIYRTGLPKL</sequence>
<feature type="transmembrane region" description="Helical" evidence="7">
    <location>
        <begin position="263"/>
        <end position="282"/>
    </location>
</feature>
<keyword evidence="9" id="KW-1185">Reference proteome</keyword>
<keyword evidence="5 7" id="KW-0472">Membrane</keyword>
<protein>
    <submittedName>
        <fullName evidence="8">Transmembrane protein</fullName>
    </submittedName>
</protein>
<evidence type="ECO:0000256" key="3">
    <source>
        <dbReference type="ARBA" id="ARBA00022692"/>
    </source>
</evidence>
<dbReference type="GO" id="GO:0016020">
    <property type="term" value="C:membrane"/>
    <property type="evidence" value="ECO:0007669"/>
    <property type="project" value="UniProtKB-SubCell"/>
</dbReference>
<evidence type="ECO:0000256" key="6">
    <source>
        <dbReference type="SAM" id="MobiDB-lite"/>
    </source>
</evidence>
<gene>
    <name evidence="8" type="ORF">THRCLA_02248</name>
</gene>
<dbReference type="OrthoDB" id="72328at2759"/>
<evidence type="ECO:0000313" key="9">
    <source>
        <dbReference type="Proteomes" id="UP000243217"/>
    </source>
</evidence>
<comment type="subcellular location">
    <subcellularLocation>
        <location evidence="1">Membrane</location>
        <topology evidence="1">Multi-pass membrane protein</topology>
    </subcellularLocation>
</comment>
<keyword evidence="3 7" id="KW-0812">Transmembrane</keyword>
<dbReference type="InterPro" id="IPR019397">
    <property type="entry name" value="Uncharacterised_TMEM39"/>
</dbReference>
<feature type="transmembrane region" description="Helical" evidence="7">
    <location>
        <begin position="223"/>
        <end position="242"/>
    </location>
</feature>
<dbReference type="Proteomes" id="UP000243217">
    <property type="component" value="Unassembled WGS sequence"/>
</dbReference>